<dbReference type="EC" id="2.5.1.129" evidence="5"/>
<dbReference type="EMBL" id="JAOQBH010000005">
    <property type="protein sequence ID" value="KAJ4136605.1"/>
    <property type="molecule type" value="Genomic_DNA"/>
</dbReference>
<reference evidence="7" key="1">
    <citation type="submission" date="2022-09" db="EMBL/GenBank/DDBJ databases">
        <title>Fusarium specimens isolated from Avocado Roots.</title>
        <authorList>
            <person name="Stajich J."/>
            <person name="Roper C."/>
            <person name="Heimlech-Rivalta G."/>
        </authorList>
    </citation>
    <scope>NUCLEOTIDE SEQUENCE</scope>
    <source>
        <strain evidence="7">CF00095</strain>
    </source>
</reference>
<organism evidence="7 8">
    <name type="scientific">Fusarium equiseti</name>
    <name type="common">Fusarium scirpi</name>
    <dbReference type="NCBI Taxonomy" id="61235"/>
    <lineage>
        <taxon>Eukaryota</taxon>
        <taxon>Fungi</taxon>
        <taxon>Dikarya</taxon>
        <taxon>Ascomycota</taxon>
        <taxon>Pezizomycotina</taxon>
        <taxon>Sordariomycetes</taxon>
        <taxon>Hypocreomycetidae</taxon>
        <taxon>Hypocreales</taxon>
        <taxon>Nectriaceae</taxon>
        <taxon>Fusarium</taxon>
        <taxon>Fusarium incarnatum-equiseti species complex</taxon>
    </lineage>
</organism>
<proteinExistence type="inferred from homology"/>
<keyword evidence="3 5" id="KW-0288">FMN</keyword>
<dbReference type="PANTHER" id="PTHR43374">
    <property type="entry name" value="FLAVIN PRENYLTRANSFERASE"/>
    <property type="match status" value="1"/>
</dbReference>
<feature type="binding site" evidence="5">
    <location>
        <position position="216"/>
    </location>
    <ligand>
        <name>dimethylallyl phosphate</name>
        <dbReference type="ChEBI" id="CHEBI:88052"/>
    </ligand>
</feature>
<dbReference type="NCBIfam" id="NF004685">
    <property type="entry name" value="PRK06029.1"/>
    <property type="match status" value="1"/>
</dbReference>
<dbReference type="InterPro" id="IPR036551">
    <property type="entry name" value="Flavin_trans-like"/>
</dbReference>
<evidence type="ECO:0000256" key="2">
    <source>
        <dbReference type="ARBA" id="ARBA00022630"/>
    </source>
</evidence>
<evidence type="ECO:0000313" key="8">
    <source>
        <dbReference type="Proteomes" id="UP001152024"/>
    </source>
</evidence>
<keyword evidence="5" id="KW-0496">Mitochondrion</keyword>
<evidence type="ECO:0000256" key="3">
    <source>
        <dbReference type="ARBA" id="ARBA00022643"/>
    </source>
</evidence>
<keyword evidence="1 5" id="KW-0637">Prenyltransferase</keyword>
<protein>
    <recommendedName>
        <fullName evidence="5">Flavin prenyltransferase PAD1, mitochondrial</fullName>
        <ecNumber evidence="5">2.5.1.129</ecNumber>
    </recommendedName>
</protein>
<dbReference type="InterPro" id="IPR004507">
    <property type="entry name" value="UbiX-like"/>
</dbReference>
<dbReference type="SUPFAM" id="SSF52507">
    <property type="entry name" value="Homo-oligomeric flavin-containing Cys decarboxylases, HFCD"/>
    <property type="match status" value="1"/>
</dbReference>
<evidence type="ECO:0000259" key="6">
    <source>
        <dbReference type="Pfam" id="PF02441"/>
    </source>
</evidence>
<evidence type="ECO:0000313" key="7">
    <source>
        <dbReference type="EMBL" id="KAJ4136605.1"/>
    </source>
</evidence>
<dbReference type="Pfam" id="PF02441">
    <property type="entry name" value="Flavoprotein"/>
    <property type="match status" value="1"/>
</dbReference>
<name>A0ABQ8RK12_FUSEQ</name>
<feature type="binding site" evidence="5">
    <location>
        <begin position="74"/>
        <end position="76"/>
    </location>
    <ligand>
        <name>FMN</name>
        <dbReference type="ChEBI" id="CHEBI:58210"/>
    </ligand>
</feature>
<sequence>MKAVSSATGQLLGLSSRKVSFYHPKQTIQRPYARLFSTSQSYSSWGGARDQVYENALPSLESTRPTRIVVGITGATGAPYAIRILTLLQHLGVETHLIISKWALATLKYETSMSEADIRGLASRSYTAKDLSAPIASGSFQHDGMMIVPCSMKTLAAVRSGYCDDLISRAADVTLKEDRKLLLAVRETPLSSIHLENMLALRRANAIIFPPVPAFYTRPGGIDDIVDQSAGRMLDMMGIFTGGFERWEGFKKAQTGM</sequence>
<comment type="similarity">
    <text evidence="5">Belongs to the UbiX/PAD1 family.</text>
</comment>
<evidence type="ECO:0000256" key="5">
    <source>
        <dbReference type="HAMAP-Rule" id="MF_03197"/>
    </source>
</evidence>
<keyword evidence="8" id="KW-1185">Reference proteome</keyword>
<dbReference type="Gene3D" id="3.40.50.1950">
    <property type="entry name" value="Flavin prenyltransferase-like"/>
    <property type="match status" value="1"/>
</dbReference>
<dbReference type="NCBIfam" id="TIGR00421">
    <property type="entry name" value="ubiX_pad"/>
    <property type="match status" value="1"/>
</dbReference>
<keyword evidence="2 5" id="KW-0285">Flavoprotein</keyword>
<comment type="caution">
    <text evidence="7">The sequence shown here is derived from an EMBL/GenBank/DDBJ whole genome shotgun (WGS) entry which is preliminary data.</text>
</comment>
<feature type="domain" description="Flavoprotein" evidence="6">
    <location>
        <begin position="67"/>
        <end position="235"/>
    </location>
</feature>
<dbReference type="HAMAP" id="MF_01984">
    <property type="entry name" value="ubiX_pad"/>
    <property type="match status" value="1"/>
</dbReference>
<dbReference type="PANTHER" id="PTHR43374:SF1">
    <property type="entry name" value="FLAVIN PRENYLTRANSFERASE PAD1, MITOCHONDRIAL"/>
    <property type="match status" value="1"/>
</dbReference>
<evidence type="ECO:0000256" key="4">
    <source>
        <dbReference type="ARBA" id="ARBA00022679"/>
    </source>
</evidence>
<comment type="function">
    <text evidence="5">Flavin prenyltransferase that catalyzes the synthesis of the prenylated FMN cofactor (prenyl-FMN) for the ferulic acid decarboxylase FDC1. The prenyltransferase is metal-independent and links a dimethylallyl moiety from dimethylallyl monophosphate (DMAP) to the flavin N5 and C6 atoms of FMN.</text>
</comment>
<feature type="binding site" evidence="5">
    <location>
        <position position="186"/>
    </location>
    <ligand>
        <name>FMN</name>
        <dbReference type="ChEBI" id="CHEBI:58210"/>
    </ligand>
</feature>
<dbReference type="Proteomes" id="UP001152024">
    <property type="component" value="Unassembled WGS sequence"/>
</dbReference>
<feature type="binding site" evidence="5">
    <location>
        <position position="232"/>
    </location>
    <ligand>
        <name>dimethylallyl phosphate</name>
        <dbReference type="ChEBI" id="CHEBI:88052"/>
    </ligand>
</feature>
<comment type="subunit">
    <text evidence="5">Oligomer.</text>
</comment>
<accession>A0ABQ8RK12</accession>
<keyword evidence="4 5" id="KW-0808">Transferase</keyword>
<feature type="binding site" evidence="5">
    <location>
        <begin position="151"/>
        <end position="154"/>
    </location>
    <ligand>
        <name>FMN</name>
        <dbReference type="ChEBI" id="CHEBI:58210"/>
    </ligand>
</feature>
<dbReference type="GO" id="GO:0106141">
    <property type="term" value="F:flavin prenyltransferase activity"/>
    <property type="evidence" value="ECO:0007669"/>
    <property type="project" value="UniProtKB-EC"/>
</dbReference>
<gene>
    <name evidence="7" type="primary">PAD1_1</name>
    <name evidence="5" type="synonym">PAD1</name>
    <name evidence="7" type="ORF">NW768_004222</name>
</gene>
<dbReference type="InterPro" id="IPR003382">
    <property type="entry name" value="Flavoprotein"/>
</dbReference>
<evidence type="ECO:0000256" key="1">
    <source>
        <dbReference type="ARBA" id="ARBA00022602"/>
    </source>
</evidence>
<comment type="subcellular location">
    <subcellularLocation>
        <location evidence="5">Mitochondrion</location>
    </subcellularLocation>
</comment>
<comment type="catalytic activity">
    <reaction evidence="5">
        <text>dimethylallyl phosphate + FMNH2 = prenylated FMNH2 + phosphate</text>
        <dbReference type="Rhea" id="RHEA:37743"/>
        <dbReference type="ChEBI" id="CHEBI:43474"/>
        <dbReference type="ChEBI" id="CHEBI:57618"/>
        <dbReference type="ChEBI" id="CHEBI:87467"/>
        <dbReference type="ChEBI" id="CHEBI:88052"/>
        <dbReference type="EC" id="2.5.1.129"/>
    </reaction>
</comment>
<feature type="binding site" evidence="5">
    <location>
        <position position="100"/>
    </location>
    <ligand>
        <name>FMN</name>
        <dbReference type="ChEBI" id="CHEBI:58210"/>
    </ligand>
</feature>